<dbReference type="InterPro" id="IPR050317">
    <property type="entry name" value="Plant_Fungal_Acyltransferase"/>
</dbReference>
<evidence type="ECO:0000256" key="1">
    <source>
        <dbReference type="ARBA" id="ARBA00009861"/>
    </source>
</evidence>
<reference evidence="2 3" key="3">
    <citation type="journal article" date="2010" name="BMC Genomics">
        <title>Transcriptome sequencing and comparative analysis of cucumber flowers with different sex types.</title>
        <authorList>
            <person name="Guo S."/>
            <person name="Zheng Y."/>
            <person name="Joung J.G."/>
            <person name="Liu S."/>
            <person name="Zhang Z."/>
            <person name="Crasta O.R."/>
            <person name="Sobral B.W."/>
            <person name="Xu Y."/>
            <person name="Huang S."/>
            <person name="Fei Z."/>
        </authorList>
    </citation>
    <scope>NUCLEOTIDE SEQUENCE [LARGE SCALE GENOMIC DNA]</scope>
    <source>
        <strain evidence="3">cv. 9930</strain>
    </source>
</reference>
<dbReference type="STRING" id="3659.A0A0A0LNN7"/>
<reference evidence="2 3" key="2">
    <citation type="journal article" date="2009" name="PLoS ONE">
        <title>An integrated genetic and cytogenetic map of the cucumber genome.</title>
        <authorList>
            <person name="Ren Y."/>
            <person name="Zhang Z."/>
            <person name="Liu J."/>
            <person name="Staub J.E."/>
            <person name="Han Y."/>
            <person name="Cheng Z."/>
            <person name="Li X."/>
            <person name="Lu J."/>
            <person name="Miao H."/>
            <person name="Kang H."/>
            <person name="Xie B."/>
            <person name="Gu X."/>
            <person name="Wang X."/>
            <person name="Du Y."/>
            <person name="Jin W."/>
            <person name="Huang S."/>
        </authorList>
    </citation>
    <scope>NUCLEOTIDE SEQUENCE [LARGE SCALE GENOMIC DNA]</scope>
    <source>
        <strain evidence="3">cv. 9930</strain>
    </source>
</reference>
<comment type="similarity">
    <text evidence="1">Belongs to the plant acyltransferase family.</text>
</comment>
<dbReference type="InterPro" id="IPR023213">
    <property type="entry name" value="CAT-like_dom_sf"/>
</dbReference>
<proteinExistence type="inferred from homology"/>
<dbReference type="Gramene" id="KGN62624">
    <property type="protein sequence ID" value="KGN62624"/>
    <property type="gene ID" value="Csa_2G361880"/>
</dbReference>
<dbReference type="Pfam" id="PF02458">
    <property type="entry name" value="Transferase"/>
    <property type="match status" value="1"/>
</dbReference>
<evidence type="ECO:0000313" key="2">
    <source>
        <dbReference type="EMBL" id="KGN62624.1"/>
    </source>
</evidence>
<dbReference type="Proteomes" id="UP000029981">
    <property type="component" value="Chromosome 2"/>
</dbReference>
<name>A0A0A0LNN7_CUCSA</name>
<dbReference type="eggNOG" id="ENOG502QVFU">
    <property type="taxonomic scope" value="Eukaryota"/>
</dbReference>
<organism evidence="2 3">
    <name type="scientific">Cucumis sativus</name>
    <name type="common">Cucumber</name>
    <dbReference type="NCBI Taxonomy" id="3659"/>
    <lineage>
        <taxon>Eukaryota</taxon>
        <taxon>Viridiplantae</taxon>
        <taxon>Streptophyta</taxon>
        <taxon>Embryophyta</taxon>
        <taxon>Tracheophyta</taxon>
        <taxon>Spermatophyta</taxon>
        <taxon>Magnoliopsida</taxon>
        <taxon>eudicotyledons</taxon>
        <taxon>Gunneridae</taxon>
        <taxon>Pentapetalae</taxon>
        <taxon>rosids</taxon>
        <taxon>fabids</taxon>
        <taxon>Cucurbitales</taxon>
        <taxon>Cucurbitaceae</taxon>
        <taxon>Benincaseae</taxon>
        <taxon>Cucumis</taxon>
    </lineage>
</organism>
<keyword evidence="3" id="KW-1185">Reference proteome</keyword>
<dbReference type="PANTHER" id="PTHR31642">
    <property type="entry name" value="TRICHOTHECENE 3-O-ACETYLTRANSFERASE"/>
    <property type="match status" value="1"/>
</dbReference>
<dbReference type="Gene3D" id="3.30.559.10">
    <property type="entry name" value="Chloramphenicol acetyltransferase-like domain"/>
    <property type="match status" value="2"/>
</dbReference>
<gene>
    <name evidence="2" type="ORF">Csa_2G361880</name>
</gene>
<dbReference type="PANTHER" id="PTHR31642:SF5">
    <property type="entry name" value="OS01G0104900 PROTEIN"/>
    <property type="match status" value="1"/>
</dbReference>
<dbReference type="OrthoDB" id="671439at2759"/>
<dbReference type="AlphaFoldDB" id="A0A0A0LNN7"/>
<protein>
    <recommendedName>
        <fullName evidence="4">Omega-hydroxypalmitate O-feruloyl transferase</fullName>
    </recommendedName>
</protein>
<reference evidence="2 3" key="1">
    <citation type="journal article" date="2009" name="Nat. Genet.">
        <title>The genome of the cucumber, Cucumis sativus L.</title>
        <authorList>
            <person name="Huang S."/>
            <person name="Li R."/>
            <person name="Zhang Z."/>
            <person name="Li L."/>
            <person name="Gu X."/>
            <person name="Fan W."/>
            <person name="Lucas W.J."/>
            <person name="Wang X."/>
            <person name="Xie B."/>
            <person name="Ni P."/>
            <person name="Ren Y."/>
            <person name="Zhu H."/>
            <person name="Li J."/>
            <person name="Lin K."/>
            <person name="Jin W."/>
            <person name="Fei Z."/>
            <person name="Li G."/>
            <person name="Staub J."/>
            <person name="Kilian A."/>
            <person name="van der Vossen E.A."/>
            <person name="Wu Y."/>
            <person name="Guo J."/>
            <person name="He J."/>
            <person name="Jia Z."/>
            <person name="Ren Y."/>
            <person name="Tian G."/>
            <person name="Lu Y."/>
            <person name="Ruan J."/>
            <person name="Qian W."/>
            <person name="Wang M."/>
            <person name="Huang Q."/>
            <person name="Li B."/>
            <person name="Xuan Z."/>
            <person name="Cao J."/>
            <person name="Asan"/>
            <person name="Wu Z."/>
            <person name="Zhang J."/>
            <person name="Cai Q."/>
            <person name="Bai Y."/>
            <person name="Zhao B."/>
            <person name="Han Y."/>
            <person name="Li Y."/>
            <person name="Li X."/>
            <person name="Wang S."/>
            <person name="Shi Q."/>
            <person name="Liu S."/>
            <person name="Cho W.K."/>
            <person name="Kim J.Y."/>
            <person name="Xu Y."/>
            <person name="Heller-Uszynska K."/>
            <person name="Miao H."/>
            <person name="Cheng Z."/>
            <person name="Zhang S."/>
            <person name="Wu J."/>
            <person name="Yang Y."/>
            <person name="Kang H."/>
            <person name="Li M."/>
            <person name="Liang H."/>
            <person name="Ren X."/>
            <person name="Shi Z."/>
            <person name="Wen M."/>
            <person name="Jian M."/>
            <person name="Yang H."/>
            <person name="Zhang G."/>
            <person name="Yang Z."/>
            <person name="Chen R."/>
            <person name="Liu S."/>
            <person name="Li J."/>
            <person name="Ma L."/>
            <person name="Liu H."/>
            <person name="Zhou Y."/>
            <person name="Zhao J."/>
            <person name="Fang X."/>
            <person name="Li G."/>
            <person name="Fang L."/>
            <person name="Li Y."/>
            <person name="Liu D."/>
            <person name="Zheng H."/>
            <person name="Zhang Y."/>
            <person name="Qin N."/>
            <person name="Li Z."/>
            <person name="Yang G."/>
            <person name="Yang S."/>
            <person name="Bolund L."/>
            <person name="Kristiansen K."/>
            <person name="Zheng H."/>
            <person name="Li S."/>
            <person name="Zhang X."/>
            <person name="Yang H."/>
            <person name="Wang J."/>
            <person name="Sun R."/>
            <person name="Zhang B."/>
            <person name="Jiang S."/>
            <person name="Wang J."/>
            <person name="Du Y."/>
            <person name="Li S."/>
        </authorList>
    </citation>
    <scope>NUCLEOTIDE SEQUENCE [LARGE SCALE GENOMIC DNA]</scope>
    <source>
        <strain evidence="3">cv. 9930</strain>
    </source>
</reference>
<evidence type="ECO:0008006" key="4">
    <source>
        <dbReference type="Google" id="ProtNLM"/>
    </source>
</evidence>
<dbReference type="EMBL" id="CM002923">
    <property type="protein sequence ID" value="KGN62624.1"/>
    <property type="molecule type" value="Genomic_DNA"/>
</dbReference>
<sequence>MMVKSPDLPDCRYLSPPVVIRPANPTPKHSLYLSNLDDQSFLRFAIKYVFLFEKGVSLCNLKRSLAILLEHYYPFAGRLRVSAGGGGSSLEFDRKLEVDCNGEGAVFAEGFMDLTAEEFLQMADTPNRSWRKLLYRFENLGFLDIPPLLIQVTNLGCGGMILCTGINHCLSDGVGTSQFLHAWAHLTTKPNLPLPIKPFHFRHVFIPRNPLHVTFPHPQYSKTTPSNNNNAFLLNLLRSLPLRPVSVVFSATDILRLKRRCTPSLKCTSFEAVAAHTWQSWVHSLVIAAAATNTTLIVSPLPPSLPVNLLFSVNVRRRMLHPEPPAGFYGNAFVLACAQSTVKDLTANAAVGNIHHSVTLVQQAKAAVTEEYVRSVVDMLDDRSVRTDMSATLVISQWSKLGLEDLDFGEGKPVHMGPLASDIYCLFLPVCGDLSAVRVLVSVPECVAQKFEFNMKSCCYSDDEDEDTIKNNNNNTNEQKNCFV</sequence>
<dbReference type="GO" id="GO:0016747">
    <property type="term" value="F:acyltransferase activity, transferring groups other than amino-acyl groups"/>
    <property type="evidence" value="ECO:0000318"/>
    <property type="project" value="GO_Central"/>
</dbReference>
<evidence type="ECO:0000313" key="3">
    <source>
        <dbReference type="Proteomes" id="UP000029981"/>
    </source>
</evidence>
<dbReference type="OMA" id="AWAHITA"/>
<reference evidence="2 3" key="4">
    <citation type="journal article" date="2011" name="BMC Genomics">
        <title>RNA-Seq improves annotation of protein-coding genes in the cucumber genome.</title>
        <authorList>
            <person name="Li Z."/>
            <person name="Zhang Z."/>
            <person name="Yan P."/>
            <person name="Huang S."/>
            <person name="Fei Z."/>
            <person name="Lin K."/>
        </authorList>
    </citation>
    <scope>NUCLEOTIDE SEQUENCE [LARGE SCALE GENOMIC DNA]</scope>
    <source>
        <strain evidence="3">cv. 9930</strain>
    </source>
</reference>
<accession>A0A0A0LNN7</accession>